<evidence type="ECO:0000313" key="10">
    <source>
        <dbReference type="Proteomes" id="UP001595868"/>
    </source>
</evidence>
<dbReference type="InterPro" id="IPR036922">
    <property type="entry name" value="Rieske_2Fe-2S_sf"/>
</dbReference>
<reference evidence="10" key="1">
    <citation type="journal article" date="2019" name="Int. J. Syst. Evol. Microbiol.">
        <title>The Global Catalogue of Microorganisms (GCM) 10K type strain sequencing project: providing services to taxonomists for standard genome sequencing and annotation.</title>
        <authorList>
            <consortium name="The Broad Institute Genomics Platform"/>
            <consortium name="The Broad Institute Genome Sequencing Center for Infectious Disease"/>
            <person name="Wu L."/>
            <person name="Ma J."/>
        </authorList>
    </citation>
    <scope>NUCLEOTIDE SEQUENCE [LARGE SCALE GENOMIC DNA]</scope>
    <source>
        <strain evidence="10">2902at01</strain>
    </source>
</reference>
<dbReference type="PROSITE" id="PS51300">
    <property type="entry name" value="NIRD"/>
    <property type="match status" value="1"/>
</dbReference>
<dbReference type="InterPro" id="IPR017881">
    <property type="entry name" value="NirD"/>
</dbReference>
<evidence type="ECO:0000256" key="6">
    <source>
        <dbReference type="ARBA" id="ARBA00023063"/>
    </source>
</evidence>
<dbReference type="Proteomes" id="UP001595868">
    <property type="component" value="Unassembled WGS sequence"/>
</dbReference>
<evidence type="ECO:0000313" key="9">
    <source>
        <dbReference type="EMBL" id="MFC4110519.1"/>
    </source>
</evidence>
<comment type="caution">
    <text evidence="9">The sequence shown here is derived from an EMBL/GenBank/DDBJ whole genome shotgun (WGS) entry which is preliminary data.</text>
</comment>
<evidence type="ECO:0000256" key="4">
    <source>
        <dbReference type="ARBA" id="ARBA00023004"/>
    </source>
</evidence>
<keyword evidence="6" id="KW-0534">Nitrate assimilation</keyword>
<organism evidence="9 10">
    <name type="scientific">Micromonospora zhanjiangensis</name>
    <dbReference type="NCBI Taxonomy" id="1522057"/>
    <lineage>
        <taxon>Bacteria</taxon>
        <taxon>Bacillati</taxon>
        <taxon>Actinomycetota</taxon>
        <taxon>Actinomycetes</taxon>
        <taxon>Micromonosporales</taxon>
        <taxon>Micromonosporaceae</taxon>
        <taxon>Micromonospora</taxon>
    </lineage>
</organism>
<name>A0ABV8KX53_9ACTN</name>
<dbReference type="PANTHER" id="PTHR40562:SF1">
    <property type="entry name" value="NITRITE REDUCTASE (NADH) SMALL SUBUNIT"/>
    <property type="match status" value="1"/>
</dbReference>
<keyword evidence="3" id="KW-0560">Oxidoreductase</keyword>
<dbReference type="NCBIfam" id="TIGR02378">
    <property type="entry name" value="nirD_assim_sml"/>
    <property type="match status" value="1"/>
</dbReference>
<keyword evidence="2" id="KW-0479">Metal-binding</keyword>
<sequence>MTPASAAGTAPTVSPAPTVSVAPTAAGPVAGTTRWVTVCRLADLLPERGAAALLDGTQVAVFRLHDDGVRAIGNHDPLSGAYVLSRGIVGTRGDRAVVASPMHKQAYDLDTGHCLDVPDVAVPVYPARVRGGLVEVAVR</sequence>
<proteinExistence type="predicted"/>
<evidence type="ECO:0000256" key="5">
    <source>
        <dbReference type="ARBA" id="ARBA00023014"/>
    </source>
</evidence>
<dbReference type="PROSITE" id="PS51296">
    <property type="entry name" value="RIESKE"/>
    <property type="match status" value="1"/>
</dbReference>
<keyword evidence="5" id="KW-0411">Iron-sulfur</keyword>
<dbReference type="PANTHER" id="PTHR40562">
    <property type="match status" value="1"/>
</dbReference>
<dbReference type="EMBL" id="JBHSBN010000044">
    <property type="protein sequence ID" value="MFC4110519.1"/>
    <property type="molecule type" value="Genomic_DNA"/>
</dbReference>
<dbReference type="SUPFAM" id="SSF50022">
    <property type="entry name" value="ISP domain"/>
    <property type="match status" value="1"/>
</dbReference>
<evidence type="ECO:0000256" key="1">
    <source>
        <dbReference type="ARBA" id="ARBA00022714"/>
    </source>
</evidence>
<gene>
    <name evidence="9" type="primary">nirD</name>
    <name evidence="9" type="ORF">ACFOX0_31945</name>
</gene>
<evidence type="ECO:0000256" key="3">
    <source>
        <dbReference type="ARBA" id="ARBA00023002"/>
    </source>
</evidence>
<keyword evidence="4" id="KW-0408">Iron</keyword>
<evidence type="ECO:0000259" key="8">
    <source>
        <dbReference type="PROSITE" id="PS51296"/>
    </source>
</evidence>
<keyword evidence="10" id="KW-1185">Reference proteome</keyword>
<dbReference type="RefSeq" id="WP_377553000.1">
    <property type="nucleotide sequence ID" value="NZ_JBHSBN010000044.1"/>
</dbReference>
<dbReference type="Gene3D" id="2.102.10.10">
    <property type="entry name" value="Rieske [2Fe-2S] iron-sulphur domain"/>
    <property type="match status" value="1"/>
</dbReference>
<dbReference type="InterPro" id="IPR017941">
    <property type="entry name" value="Rieske_2Fe-2S"/>
</dbReference>
<keyword evidence="1" id="KW-0001">2Fe-2S</keyword>
<evidence type="ECO:0000256" key="2">
    <source>
        <dbReference type="ARBA" id="ARBA00022723"/>
    </source>
</evidence>
<accession>A0ABV8KX53</accession>
<dbReference type="InterPro" id="IPR012748">
    <property type="entry name" value="Rieske-like_NirD"/>
</dbReference>
<feature type="domain" description="Rieske" evidence="8">
    <location>
        <begin position="36"/>
        <end position="136"/>
    </location>
</feature>
<dbReference type="CDD" id="cd03529">
    <property type="entry name" value="Rieske_NirD"/>
    <property type="match status" value="1"/>
</dbReference>
<evidence type="ECO:0000256" key="7">
    <source>
        <dbReference type="SAM" id="MobiDB-lite"/>
    </source>
</evidence>
<dbReference type="Pfam" id="PF13806">
    <property type="entry name" value="Rieske_2"/>
    <property type="match status" value="1"/>
</dbReference>
<feature type="region of interest" description="Disordered" evidence="7">
    <location>
        <begin position="1"/>
        <end position="25"/>
    </location>
</feature>
<protein>
    <submittedName>
        <fullName evidence="9">Nitrite reductase small subunit NirD</fullName>
    </submittedName>
</protein>